<comment type="similarity">
    <text evidence="2">Belongs to the EamA transporter family.</text>
</comment>
<organism evidence="8 9">
    <name type="scientific">Francisella philomiragia</name>
    <dbReference type="NCBI Taxonomy" id="28110"/>
    <lineage>
        <taxon>Bacteria</taxon>
        <taxon>Pseudomonadati</taxon>
        <taxon>Pseudomonadota</taxon>
        <taxon>Gammaproteobacteria</taxon>
        <taxon>Thiotrichales</taxon>
        <taxon>Francisellaceae</taxon>
        <taxon>Francisella</taxon>
    </lineage>
</organism>
<dbReference type="AlphaFoldDB" id="A0A0B6D838"/>
<evidence type="ECO:0000256" key="2">
    <source>
        <dbReference type="ARBA" id="ARBA00007362"/>
    </source>
</evidence>
<dbReference type="EMBL" id="CP009440">
    <property type="protein sequence ID" value="AJI53818.1"/>
    <property type="molecule type" value="Genomic_DNA"/>
</dbReference>
<evidence type="ECO:0000256" key="5">
    <source>
        <dbReference type="ARBA" id="ARBA00023136"/>
    </source>
</evidence>
<name>A0A0B6D838_9GAMM</name>
<evidence type="ECO:0000313" key="9">
    <source>
        <dbReference type="Proteomes" id="UP000031830"/>
    </source>
</evidence>
<dbReference type="Pfam" id="PF00892">
    <property type="entry name" value="EamA"/>
    <property type="match status" value="2"/>
</dbReference>
<dbReference type="PANTHER" id="PTHR32322:SF2">
    <property type="entry name" value="EAMA DOMAIN-CONTAINING PROTEIN"/>
    <property type="match status" value="1"/>
</dbReference>
<feature type="transmembrane region" description="Helical" evidence="6">
    <location>
        <begin position="246"/>
        <end position="263"/>
    </location>
</feature>
<dbReference type="Proteomes" id="UP000031830">
    <property type="component" value="Chromosome"/>
</dbReference>
<dbReference type="RefSeq" id="WP_044525337.1">
    <property type="nucleotide sequence ID" value="NZ_CP009440.1"/>
</dbReference>
<dbReference type="GO" id="GO:0016020">
    <property type="term" value="C:membrane"/>
    <property type="evidence" value="ECO:0007669"/>
    <property type="project" value="UniProtKB-SubCell"/>
</dbReference>
<evidence type="ECO:0000256" key="6">
    <source>
        <dbReference type="SAM" id="Phobius"/>
    </source>
</evidence>
<feature type="transmembrane region" description="Helical" evidence="6">
    <location>
        <begin position="149"/>
        <end position="169"/>
    </location>
</feature>
<dbReference type="InterPro" id="IPR000620">
    <property type="entry name" value="EamA_dom"/>
</dbReference>
<feature type="transmembrane region" description="Helical" evidence="6">
    <location>
        <begin position="181"/>
        <end position="200"/>
    </location>
</feature>
<feature type="transmembrane region" description="Helical" evidence="6">
    <location>
        <begin position="212"/>
        <end position="234"/>
    </location>
</feature>
<accession>A0A0B6D838</accession>
<dbReference type="KEGG" id="fpz:LA55_7"/>
<comment type="subcellular location">
    <subcellularLocation>
        <location evidence="1">Membrane</location>
        <topology evidence="1">Multi-pass membrane protein</topology>
    </subcellularLocation>
</comment>
<feature type="transmembrane region" description="Helical" evidence="6">
    <location>
        <begin position="92"/>
        <end position="112"/>
    </location>
</feature>
<feature type="transmembrane region" description="Helical" evidence="6">
    <location>
        <begin position="32"/>
        <end position="53"/>
    </location>
</feature>
<dbReference type="PANTHER" id="PTHR32322">
    <property type="entry name" value="INNER MEMBRANE TRANSPORTER"/>
    <property type="match status" value="1"/>
</dbReference>
<dbReference type="InterPro" id="IPR050638">
    <property type="entry name" value="AA-Vitamin_Transporters"/>
</dbReference>
<protein>
    <submittedName>
        <fullName evidence="8">EamA-like transporter family protein</fullName>
    </submittedName>
</protein>
<feature type="transmembrane region" description="Helical" evidence="6">
    <location>
        <begin position="65"/>
        <end position="86"/>
    </location>
</feature>
<keyword evidence="5 6" id="KW-0472">Membrane</keyword>
<dbReference type="OrthoDB" id="9810556at2"/>
<gene>
    <name evidence="8" type="ORF">LA55_7</name>
</gene>
<feature type="domain" description="EamA" evidence="7">
    <location>
        <begin position="5"/>
        <end position="136"/>
    </location>
</feature>
<evidence type="ECO:0000256" key="3">
    <source>
        <dbReference type="ARBA" id="ARBA00022692"/>
    </source>
</evidence>
<evidence type="ECO:0000313" key="8">
    <source>
        <dbReference type="EMBL" id="AJI53818.1"/>
    </source>
</evidence>
<keyword evidence="3 6" id="KW-0812">Transmembrane</keyword>
<keyword evidence="4 6" id="KW-1133">Transmembrane helix</keyword>
<dbReference type="SUPFAM" id="SSF103481">
    <property type="entry name" value="Multidrug resistance efflux transporter EmrE"/>
    <property type="match status" value="2"/>
</dbReference>
<evidence type="ECO:0000256" key="4">
    <source>
        <dbReference type="ARBA" id="ARBA00022989"/>
    </source>
</evidence>
<evidence type="ECO:0000256" key="1">
    <source>
        <dbReference type="ARBA" id="ARBA00004141"/>
    </source>
</evidence>
<sequence length="290" mass="31946">MIKKYSLLFAIGLIWGSQFIFQKEAIEHFPPILIAFARSFIGCLILCFVCYFLGLKSKSFKKDFAIYSLIAFLEATMPFMLIPWGQKFTSPSITAILTGTVPFFVVLLGPLVVKSRITFANILSISVGFIGLLVLFYPNLVAGNHSTNIYGILAILLATTSFALALLLLSKSCFHDNPIIVSRNILIASTLQLSILLIIFKPSYASIHSSTFALSSLVYLGIFCAGIVYFLYASLIKVAGPVFTSFTNYLVPLFGVIFGILINHDPSNITVWISLIIILSAVSLNYITKH</sequence>
<feature type="domain" description="EamA" evidence="7">
    <location>
        <begin position="150"/>
        <end position="285"/>
    </location>
</feature>
<reference evidence="8 9" key="1">
    <citation type="journal article" date="2015" name="Genome Announc.">
        <title>Genome sequencing of 18 francisella strains to aid in assay development and testing.</title>
        <authorList>
            <person name="Johnson S.L."/>
            <person name="Daligault H.E."/>
            <person name="Davenport K.W."/>
            <person name="Coyne S.R."/>
            <person name="Frey K.G."/>
            <person name="Koroleva G.I."/>
            <person name="Broomall S.M."/>
            <person name="Bishop-Lilly K.A."/>
            <person name="Bruce D.C."/>
            <person name="Chertkov O."/>
            <person name="Freitas T."/>
            <person name="Jaissle J."/>
            <person name="Ladner J.T."/>
            <person name="Rosenzweig C.N."/>
            <person name="Gibbons H.S."/>
            <person name="Palacios G.F."/>
            <person name="Redden C.L."/>
            <person name="Xu Y."/>
            <person name="Minogue T.D."/>
            <person name="Chain P.S."/>
        </authorList>
    </citation>
    <scope>NUCLEOTIDE SEQUENCE [LARGE SCALE GENOMIC DNA]</scope>
    <source>
        <strain evidence="8 9">GA01-2794</strain>
    </source>
</reference>
<feature type="transmembrane region" description="Helical" evidence="6">
    <location>
        <begin position="269"/>
        <end position="287"/>
    </location>
</feature>
<proteinExistence type="inferred from homology"/>
<dbReference type="InterPro" id="IPR037185">
    <property type="entry name" value="EmrE-like"/>
</dbReference>
<evidence type="ECO:0000259" key="7">
    <source>
        <dbReference type="Pfam" id="PF00892"/>
    </source>
</evidence>
<feature type="transmembrane region" description="Helical" evidence="6">
    <location>
        <begin position="119"/>
        <end position="137"/>
    </location>
</feature>